<dbReference type="Proteomes" id="UP001497516">
    <property type="component" value="Chromosome 5"/>
</dbReference>
<protein>
    <submittedName>
        <fullName evidence="2">Uncharacterized protein</fullName>
    </submittedName>
</protein>
<sequence length="146" mass="16046">MSIAVDGDTRGRKTSPAAGRVGQEEESERKRALTSEVEENWAREVCCVMSPNPKPSRVGPELPSRLDQRLGSDEMVATTTDWTKDRLAWEGSNWAKQPPRDGSKMGLSSPNVRGKSGLPSGLPVQRSKMKMGQQCGSVSSWTWVEE</sequence>
<feature type="compositionally biased region" description="Polar residues" evidence="1">
    <location>
        <begin position="134"/>
        <end position="146"/>
    </location>
</feature>
<keyword evidence="3" id="KW-1185">Reference proteome</keyword>
<gene>
    <name evidence="2" type="ORF">LTRI10_LOCUS31178</name>
</gene>
<organism evidence="2 3">
    <name type="scientific">Linum trigynum</name>
    <dbReference type="NCBI Taxonomy" id="586398"/>
    <lineage>
        <taxon>Eukaryota</taxon>
        <taxon>Viridiplantae</taxon>
        <taxon>Streptophyta</taxon>
        <taxon>Embryophyta</taxon>
        <taxon>Tracheophyta</taxon>
        <taxon>Spermatophyta</taxon>
        <taxon>Magnoliopsida</taxon>
        <taxon>eudicotyledons</taxon>
        <taxon>Gunneridae</taxon>
        <taxon>Pentapetalae</taxon>
        <taxon>rosids</taxon>
        <taxon>fabids</taxon>
        <taxon>Malpighiales</taxon>
        <taxon>Linaceae</taxon>
        <taxon>Linum</taxon>
    </lineage>
</organism>
<evidence type="ECO:0000313" key="3">
    <source>
        <dbReference type="Proteomes" id="UP001497516"/>
    </source>
</evidence>
<dbReference type="EMBL" id="OZ034818">
    <property type="protein sequence ID" value="CAL1390388.1"/>
    <property type="molecule type" value="Genomic_DNA"/>
</dbReference>
<name>A0AAV2EXA8_9ROSI</name>
<feature type="region of interest" description="Disordered" evidence="1">
    <location>
        <begin position="1"/>
        <end position="36"/>
    </location>
</feature>
<evidence type="ECO:0000313" key="2">
    <source>
        <dbReference type="EMBL" id="CAL1390388.1"/>
    </source>
</evidence>
<dbReference type="AlphaFoldDB" id="A0AAV2EXA8"/>
<proteinExistence type="predicted"/>
<feature type="region of interest" description="Disordered" evidence="1">
    <location>
        <begin position="50"/>
        <end position="146"/>
    </location>
</feature>
<reference evidence="2 3" key="1">
    <citation type="submission" date="2024-04" db="EMBL/GenBank/DDBJ databases">
        <authorList>
            <person name="Fracassetti M."/>
        </authorList>
    </citation>
    <scope>NUCLEOTIDE SEQUENCE [LARGE SCALE GENOMIC DNA]</scope>
</reference>
<evidence type="ECO:0000256" key="1">
    <source>
        <dbReference type="SAM" id="MobiDB-lite"/>
    </source>
</evidence>
<accession>A0AAV2EXA8</accession>